<dbReference type="GeneID" id="92275802"/>
<organism evidence="4 5">
    <name type="scientific">Providencia rettgeri</name>
    <dbReference type="NCBI Taxonomy" id="587"/>
    <lineage>
        <taxon>Bacteria</taxon>
        <taxon>Pseudomonadati</taxon>
        <taxon>Pseudomonadota</taxon>
        <taxon>Gammaproteobacteria</taxon>
        <taxon>Enterobacterales</taxon>
        <taxon>Morganellaceae</taxon>
        <taxon>Providencia</taxon>
    </lineage>
</organism>
<evidence type="ECO:0000313" key="4">
    <source>
        <dbReference type="EMBL" id="OZS73230.1"/>
    </source>
</evidence>
<evidence type="ECO:0000313" key="2">
    <source>
        <dbReference type="EMBL" id="CAB5658975.1"/>
    </source>
</evidence>
<evidence type="ECO:0000259" key="1">
    <source>
        <dbReference type="Pfam" id="PF01182"/>
    </source>
</evidence>
<dbReference type="GO" id="GO:0019262">
    <property type="term" value="P:N-acetylneuraminate catabolic process"/>
    <property type="evidence" value="ECO:0007669"/>
    <property type="project" value="TreeGrafter"/>
</dbReference>
<dbReference type="Pfam" id="PF01182">
    <property type="entry name" value="Glucosamine_iso"/>
    <property type="match status" value="1"/>
</dbReference>
<dbReference type="GO" id="GO:0042802">
    <property type="term" value="F:identical protein binding"/>
    <property type="evidence" value="ECO:0007669"/>
    <property type="project" value="TreeGrafter"/>
</dbReference>
<reference evidence="3" key="3">
    <citation type="submission" date="2021-07" db="EMBL/GenBank/DDBJ databases">
        <authorList>
            <person name="Stanton E."/>
        </authorList>
    </citation>
    <scope>NUCLEOTIDE SEQUENCE</scope>
    <source>
        <strain evidence="3">2021EL-01139</strain>
    </source>
</reference>
<dbReference type="EMBL" id="JAHWLI010000018">
    <property type="protein sequence ID" value="MBW3116357.1"/>
    <property type="molecule type" value="Genomic_DNA"/>
</dbReference>
<dbReference type="EMBL" id="NOWC01000024">
    <property type="protein sequence ID" value="OZS73230.1"/>
    <property type="molecule type" value="Genomic_DNA"/>
</dbReference>
<protein>
    <submittedName>
        <fullName evidence="2 4">Glucosamine-6-phosphate deaminase</fullName>
        <ecNumber evidence="2">3.5.99.6</ecNumber>
    </submittedName>
</protein>
<evidence type="ECO:0000313" key="3">
    <source>
        <dbReference type="EMBL" id="MBW3116357.1"/>
    </source>
</evidence>
<dbReference type="STRING" id="587.RB151_011570"/>
<dbReference type="Gene3D" id="3.40.50.1360">
    <property type="match status" value="1"/>
</dbReference>
<dbReference type="Proteomes" id="UP000216001">
    <property type="component" value="Unassembled WGS sequence"/>
</dbReference>
<evidence type="ECO:0000313" key="5">
    <source>
        <dbReference type="Proteomes" id="UP000216001"/>
    </source>
</evidence>
<reference evidence="2" key="2">
    <citation type="submission" date="2020-05" db="EMBL/GenBank/DDBJ databases">
        <authorList>
            <person name="Delgado-Blas J."/>
        </authorList>
    </citation>
    <scope>NUCLEOTIDE SEQUENCE</scope>
    <source>
        <strain evidence="2">BB1453</strain>
    </source>
</reference>
<keyword evidence="2" id="KW-0378">Hydrolase</keyword>
<proteinExistence type="predicted"/>
<dbReference type="PANTHER" id="PTHR11280:SF6">
    <property type="entry name" value="GLUCOSAMINE-6-PHOSPHATE ISOMERASE NAGB"/>
    <property type="match status" value="1"/>
</dbReference>
<dbReference type="CDD" id="cd01399">
    <property type="entry name" value="GlcN6P_deaminase"/>
    <property type="match status" value="1"/>
</dbReference>
<dbReference type="EC" id="3.5.99.6" evidence="2"/>
<dbReference type="SUPFAM" id="SSF100950">
    <property type="entry name" value="NagB/RpiA/CoA transferase-like"/>
    <property type="match status" value="1"/>
</dbReference>
<dbReference type="Proteomes" id="UP001155882">
    <property type="component" value="Unassembled WGS sequence"/>
</dbReference>
<dbReference type="GO" id="GO:0006046">
    <property type="term" value="P:N-acetylglucosamine catabolic process"/>
    <property type="evidence" value="ECO:0007669"/>
    <property type="project" value="TreeGrafter"/>
</dbReference>
<reference evidence="4 5" key="1">
    <citation type="submission" date="2017-07" db="EMBL/GenBank/DDBJ databases">
        <title>blaIMP-27 on transferable plasmids in Proteus mirabilis and Providencia rettgeri.</title>
        <authorList>
            <person name="Potter R."/>
        </authorList>
    </citation>
    <scope>NUCLEOTIDE SEQUENCE [LARGE SCALE GENOMIC DNA]</scope>
    <source>
        <strain evidence="4 5">PR1</strain>
    </source>
</reference>
<dbReference type="InterPro" id="IPR004547">
    <property type="entry name" value="Glucosamine6P_isomerase"/>
</dbReference>
<dbReference type="Proteomes" id="UP000834611">
    <property type="component" value="Unassembled WGS sequence"/>
</dbReference>
<dbReference type="GO" id="GO:0005975">
    <property type="term" value="P:carbohydrate metabolic process"/>
    <property type="evidence" value="ECO:0007669"/>
    <property type="project" value="InterPro"/>
</dbReference>
<name>A0A2A5Q5H7_PRORE</name>
<dbReference type="EMBL" id="CAHPSF010000001">
    <property type="protein sequence ID" value="CAB5658975.1"/>
    <property type="molecule type" value="Genomic_DNA"/>
</dbReference>
<feature type="domain" description="Glucosamine/galactosamine-6-phosphate isomerase" evidence="1">
    <location>
        <begin position="8"/>
        <end position="229"/>
    </location>
</feature>
<dbReference type="GO" id="GO:0005737">
    <property type="term" value="C:cytoplasm"/>
    <property type="evidence" value="ECO:0007669"/>
    <property type="project" value="TreeGrafter"/>
</dbReference>
<gene>
    <name evidence="2" type="primary">nagB_2</name>
    <name evidence="4" type="ORF">CHI95_17720</name>
    <name evidence="2" type="ORF">GHA_00087</name>
    <name evidence="3" type="ORF">KYI77_07770</name>
</gene>
<dbReference type="InterPro" id="IPR006148">
    <property type="entry name" value="Glc/Gal-6P_isomerase"/>
</dbReference>
<dbReference type="InterPro" id="IPR037171">
    <property type="entry name" value="NagB/RpiA_transferase-like"/>
</dbReference>
<dbReference type="AlphaFoldDB" id="A0A2A5Q5H7"/>
<comment type="caution">
    <text evidence="4">The sequence shown here is derived from an EMBL/GenBank/DDBJ whole genome shotgun (WGS) entry which is preliminary data.</text>
</comment>
<accession>A0A2A5Q5H7</accession>
<dbReference type="PANTHER" id="PTHR11280">
    <property type="entry name" value="GLUCOSAMINE-6-PHOSPHATE ISOMERASE"/>
    <property type="match status" value="1"/>
</dbReference>
<sequence>MDIIVSEDKQMLGKKASQAGALAIKQALSKKADVAIIVATGASQFEMLENLINEDIDWSRITIFHLDEYIGLNEGHPASFRRYLQERLVNKLPSLKQFIGVNGSAENIEKEIQRLNHIIRQYDIDVCFAGIGENAHLAFNDPPADFNVSSPYLVVNLDEACRKQQLGEKWFAHLNEVPKQAISMSISHILSSKTLILSVPDLRKSIAVKNTIEGEITNQVPASIIQQHQDCRIFLDKDSASLLTGRY</sequence>
<dbReference type="GO" id="GO:0006043">
    <property type="term" value="P:glucosamine catabolic process"/>
    <property type="evidence" value="ECO:0007669"/>
    <property type="project" value="TreeGrafter"/>
</dbReference>
<dbReference type="GO" id="GO:0004342">
    <property type="term" value="F:glucosamine-6-phosphate deaminase activity"/>
    <property type="evidence" value="ECO:0007669"/>
    <property type="project" value="UniProtKB-EC"/>
</dbReference>
<dbReference type="RefSeq" id="WP_004256714.1">
    <property type="nucleotide sequence ID" value="NZ_ABDWLN020000032.1"/>
</dbReference>